<organism evidence="1 2">
    <name type="scientific">Tanacetum coccineum</name>
    <dbReference type="NCBI Taxonomy" id="301880"/>
    <lineage>
        <taxon>Eukaryota</taxon>
        <taxon>Viridiplantae</taxon>
        <taxon>Streptophyta</taxon>
        <taxon>Embryophyta</taxon>
        <taxon>Tracheophyta</taxon>
        <taxon>Spermatophyta</taxon>
        <taxon>Magnoliopsida</taxon>
        <taxon>eudicotyledons</taxon>
        <taxon>Gunneridae</taxon>
        <taxon>Pentapetalae</taxon>
        <taxon>asterids</taxon>
        <taxon>campanulids</taxon>
        <taxon>Asterales</taxon>
        <taxon>Asteraceae</taxon>
        <taxon>Asteroideae</taxon>
        <taxon>Anthemideae</taxon>
        <taxon>Anthemidinae</taxon>
        <taxon>Tanacetum</taxon>
    </lineage>
</organism>
<keyword evidence="2" id="KW-1185">Reference proteome</keyword>
<reference evidence="1" key="2">
    <citation type="submission" date="2022-01" db="EMBL/GenBank/DDBJ databases">
        <authorList>
            <person name="Yamashiro T."/>
            <person name="Shiraishi A."/>
            <person name="Satake H."/>
            <person name="Nakayama K."/>
        </authorList>
    </citation>
    <scope>NUCLEOTIDE SEQUENCE</scope>
</reference>
<reference evidence="1" key="1">
    <citation type="journal article" date="2022" name="Int. J. Mol. Sci.">
        <title>Draft Genome of Tanacetum Coccineum: Genomic Comparison of Closely Related Tanacetum-Family Plants.</title>
        <authorList>
            <person name="Yamashiro T."/>
            <person name="Shiraishi A."/>
            <person name="Nakayama K."/>
            <person name="Satake H."/>
        </authorList>
    </citation>
    <scope>NUCLEOTIDE SEQUENCE</scope>
</reference>
<dbReference type="EMBL" id="BQNB010015451">
    <property type="protein sequence ID" value="GJT40194.1"/>
    <property type="molecule type" value="Genomic_DNA"/>
</dbReference>
<accession>A0ABQ5DTM8</accession>
<gene>
    <name evidence="1" type="ORF">Tco_0940059</name>
</gene>
<comment type="caution">
    <text evidence="1">The sequence shown here is derived from an EMBL/GenBank/DDBJ whole genome shotgun (WGS) entry which is preliminary data.</text>
</comment>
<sequence length="79" mass="9694">MKCSLSSMSLCMELFTRIGKKRNGDEYGYVQKDLTKDETEYLKLFKEEIEERLKHQSQMRRWEMYVNGRPLRSRRERPE</sequence>
<protein>
    <submittedName>
        <fullName evidence="1">Uncharacterized protein</fullName>
    </submittedName>
</protein>
<evidence type="ECO:0000313" key="1">
    <source>
        <dbReference type="EMBL" id="GJT40194.1"/>
    </source>
</evidence>
<evidence type="ECO:0000313" key="2">
    <source>
        <dbReference type="Proteomes" id="UP001151760"/>
    </source>
</evidence>
<proteinExistence type="predicted"/>
<dbReference type="Proteomes" id="UP001151760">
    <property type="component" value="Unassembled WGS sequence"/>
</dbReference>
<name>A0ABQ5DTM8_9ASTR</name>